<feature type="compositionally biased region" description="Basic and acidic residues" evidence="1">
    <location>
        <begin position="311"/>
        <end position="322"/>
    </location>
</feature>
<feature type="region of interest" description="Disordered" evidence="1">
    <location>
        <begin position="150"/>
        <end position="181"/>
    </location>
</feature>
<proteinExistence type="predicted"/>
<protein>
    <submittedName>
        <fullName evidence="2">Uncharacterized protein</fullName>
    </submittedName>
</protein>
<name>A0ABN9XI91_9DINO</name>
<feature type="compositionally biased region" description="Basic residues" evidence="1">
    <location>
        <begin position="324"/>
        <end position="338"/>
    </location>
</feature>
<evidence type="ECO:0000256" key="1">
    <source>
        <dbReference type="SAM" id="MobiDB-lite"/>
    </source>
</evidence>
<dbReference type="Proteomes" id="UP001189429">
    <property type="component" value="Unassembled WGS sequence"/>
</dbReference>
<evidence type="ECO:0000313" key="3">
    <source>
        <dbReference type="Proteomes" id="UP001189429"/>
    </source>
</evidence>
<organism evidence="2 3">
    <name type="scientific">Prorocentrum cordatum</name>
    <dbReference type="NCBI Taxonomy" id="2364126"/>
    <lineage>
        <taxon>Eukaryota</taxon>
        <taxon>Sar</taxon>
        <taxon>Alveolata</taxon>
        <taxon>Dinophyceae</taxon>
        <taxon>Prorocentrales</taxon>
        <taxon>Prorocentraceae</taxon>
        <taxon>Prorocentrum</taxon>
    </lineage>
</organism>
<evidence type="ECO:0000313" key="2">
    <source>
        <dbReference type="EMBL" id="CAK0899469.1"/>
    </source>
</evidence>
<accession>A0ABN9XI91</accession>
<dbReference type="EMBL" id="CAUYUJ010020615">
    <property type="protein sequence ID" value="CAK0899469.1"/>
    <property type="molecule type" value="Genomic_DNA"/>
</dbReference>
<feature type="compositionally biased region" description="Low complexity" evidence="1">
    <location>
        <begin position="296"/>
        <end position="310"/>
    </location>
</feature>
<feature type="region of interest" description="Disordered" evidence="1">
    <location>
        <begin position="253"/>
        <end position="362"/>
    </location>
</feature>
<comment type="caution">
    <text evidence="2">The sequence shown here is derived from an EMBL/GenBank/DDBJ whole genome shotgun (WGS) entry which is preliminary data.</text>
</comment>
<feature type="compositionally biased region" description="Low complexity" evidence="1">
    <location>
        <begin position="253"/>
        <end position="268"/>
    </location>
</feature>
<reference evidence="2" key="1">
    <citation type="submission" date="2023-10" db="EMBL/GenBank/DDBJ databases">
        <authorList>
            <person name="Chen Y."/>
            <person name="Shah S."/>
            <person name="Dougan E. K."/>
            <person name="Thang M."/>
            <person name="Chan C."/>
        </authorList>
    </citation>
    <scope>NUCLEOTIDE SEQUENCE [LARGE SCALE GENOMIC DNA]</scope>
</reference>
<gene>
    <name evidence="2" type="ORF">PCOR1329_LOCUS76972</name>
</gene>
<feature type="compositionally biased region" description="Low complexity" evidence="1">
    <location>
        <begin position="339"/>
        <end position="360"/>
    </location>
</feature>
<sequence length="439" mass="47173">MGKQRARGTRAPRPVTSYFDQSALAEKLQPLAKLKERVLGFCWDGSDYLAGRGKAADVQGLKKHAKVLDILLDFAPSGFPSQPTLRATFRYLRAHSTIFENLDEMHAFKRTTEAADNWRVMMRHIYDLANTGTDTGCEVVDNMAKKIELPKATATDGAESNGDDEGATAAEQPPPAQTELGPAEVQSLFPPMDVDDTSDHGTLSAETVCLGASAGAVDTVSSSDDECQMTQVTCNCEECMAKLRVSCTTSSAATSGLASSGATSSGTPTDPPTLRIPDPKRGGQKQETLKKRTRLTAKTADPTTTPPKAAAPDKDTTLENKKLVTPKKMRMMRLRRPSASKATPSASKATSPPGSSPTPGVLKLPIKMTERKPKVGRCGEAYLVHCVKDTPPVKWQFVAGLSSNSSDDYLAKICELKRLIEQKAVTTIQEAKAWASENA</sequence>
<keyword evidence="3" id="KW-1185">Reference proteome</keyword>